<feature type="region of interest" description="Disordered" evidence="1">
    <location>
        <begin position="1"/>
        <end position="38"/>
    </location>
</feature>
<organism evidence="2 3">
    <name type="scientific">Marinospirillum insulare</name>
    <dbReference type="NCBI Taxonomy" id="217169"/>
    <lineage>
        <taxon>Bacteria</taxon>
        <taxon>Pseudomonadati</taxon>
        <taxon>Pseudomonadota</taxon>
        <taxon>Gammaproteobacteria</taxon>
        <taxon>Oceanospirillales</taxon>
        <taxon>Oceanospirillaceae</taxon>
        <taxon>Marinospirillum</taxon>
    </lineage>
</organism>
<gene>
    <name evidence="2" type="ORF">GCM10007878_14190</name>
</gene>
<evidence type="ECO:0000256" key="1">
    <source>
        <dbReference type="SAM" id="MobiDB-lite"/>
    </source>
</evidence>
<evidence type="ECO:0000313" key="3">
    <source>
        <dbReference type="Proteomes" id="UP001156682"/>
    </source>
</evidence>
<dbReference type="EMBL" id="BSOR01000024">
    <property type="protein sequence ID" value="GLR63981.1"/>
    <property type="molecule type" value="Genomic_DNA"/>
</dbReference>
<feature type="region of interest" description="Disordered" evidence="1">
    <location>
        <begin position="59"/>
        <end position="82"/>
    </location>
</feature>
<name>A0ABQ5ZUW4_9GAMM</name>
<evidence type="ECO:0000313" key="2">
    <source>
        <dbReference type="EMBL" id="GLR63981.1"/>
    </source>
</evidence>
<keyword evidence="3" id="KW-1185">Reference proteome</keyword>
<reference evidence="3" key="1">
    <citation type="journal article" date="2019" name="Int. J. Syst. Evol. Microbiol.">
        <title>The Global Catalogue of Microorganisms (GCM) 10K type strain sequencing project: providing services to taxonomists for standard genome sequencing and annotation.</title>
        <authorList>
            <consortium name="The Broad Institute Genomics Platform"/>
            <consortium name="The Broad Institute Genome Sequencing Center for Infectious Disease"/>
            <person name="Wu L."/>
            <person name="Ma J."/>
        </authorList>
    </citation>
    <scope>NUCLEOTIDE SEQUENCE [LARGE SCALE GENOMIC DNA]</scope>
    <source>
        <strain evidence="3">NBRC 100033</strain>
    </source>
</reference>
<comment type="caution">
    <text evidence="2">The sequence shown here is derived from an EMBL/GenBank/DDBJ whole genome shotgun (WGS) entry which is preliminary data.</text>
</comment>
<dbReference type="RefSeq" id="WP_027851905.1">
    <property type="nucleotide sequence ID" value="NZ_BSOR01000024.1"/>
</dbReference>
<sequence length="194" mass="21608">MEIFKLNQPSGSQAATPLKNHANKVPNNPHASTGKDDTLNISSDARVAQLFNTFVNQMAQPGARDSNSDTKELEGNSSVENNHSSVWKMGDHALGAMFFGKALLDEWANKGLQINEDTTQKAGQVFNEAFRAYINDPNKDHIGPSFDRHKLVADNQEVPDWFNDEHRQWLSHMSSDTIKAFNTGSYYHLSSKSS</sequence>
<proteinExistence type="predicted"/>
<accession>A0ABQ5ZUW4</accession>
<protein>
    <submittedName>
        <fullName evidence="2">Uncharacterized protein</fullName>
    </submittedName>
</protein>
<dbReference type="Proteomes" id="UP001156682">
    <property type="component" value="Unassembled WGS sequence"/>
</dbReference>